<feature type="transmembrane region" description="Helical" evidence="9">
    <location>
        <begin position="111"/>
        <end position="135"/>
    </location>
</feature>
<dbReference type="InterPro" id="IPR036890">
    <property type="entry name" value="HATPase_C_sf"/>
</dbReference>
<evidence type="ECO:0000256" key="4">
    <source>
        <dbReference type="ARBA" id="ARBA00022679"/>
    </source>
</evidence>
<feature type="domain" description="Histidine kinase" evidence="10">
    <location>
        <begin position="328"/>
        <end position="424"/>
    </location>
</feature>
<dbReference type="Gene3D" id="1.20.5.1930">
    <property type="match status" value="1"/>
</dbReference>
<dbReference type="InterPro" id="IPR050482">
    <property type="entry name" value="Sensor_HK_TwoCompSys"/>
</dbReference>
<dbReference type="Proteomes" id="UP000470470">
    <property type="component" value="Unassembled WGS sequence"/>
</dbReference>
<evidence type="ECO:0000256" key="6">
    <source>
        <dbReference type="ARBA" id="ARBA00022777"/>
    </source>
</evidence>
<dbReference type="Gene3D" id="3.30.565.10">
    <property type="entry name" value="Histidine kinase-like ATPase, C-terminal domain"/>
    <property type="match status" value="1"/>
</dbReference>
<evidence type="ECO:0000256" key="7">
    <source>
        <dbReference type="ARBA" id="ARBA00022840"/>
    </source>
</evidence>
<proteinExistence type="predicted"/>
<reference evidence="11 12" key="1">
    <citation type="submission" date="2020-02" db="EMBL/GenBank/DDBJ databases">
        <title>The whole genome sequence of CPCC 205119.</title>
        <authorList>
            <person name="Jiang Z."/>
        </authorList>
    </citation>
    <scope>NUCLEOTIDE SEQUENCE [LARGE SCALE GENOMIC DNA]</scope>
    <source>
        <strain evidence="11 12">CPCC 205119</strain>
    </source>
</reference>
<evidence type="ECO:0000256" key="8">
    <source>
        <dbReference type="ARBA" id="ARBA00023012"/>
    </source>
</evidence>
<keyword evidence="3" id="KW-0597">Phosphoprotein</keyword>
<feature type="transmembrane region" description="Helical" evidence="9">
    <location>
        <begin position="155"/>
        <end position="175"/>
    </location>
</feature>
<evidence type="ECO:0000256" key="5">
    <source>
        <dbReference type="ARBA" id="ARBA00022741"/>
    </source>
</evidence>
<keyword evidence="8" id="KW-0902">Two-component regulatory system</keyword>
<name>A0A7K3WKF5_9ACTN</name>
<feature type="transmembrane region" description="Helical" evidence="9">
    <location>
        <begin position="64"/>
        <end position="81"/>
    </location>
</feature>
<evidence type="ECO:0000256" key="9">
    <source>
        <dbReference type="SAM" id="Phobius"/>
    </source>
</evidence>
<dbReference type="InterPro" id="IPR055558">
    <property type="entry name" value="DUF7134"/>
</dbReference>
<dbReference type="PROSITE" id="PS50109">
    <property type="entry name" value="HIS_KIN"/>
    <property type="match status" value="1"/>
</dbReference>
<dbReference type="EMBL" id="JAAGWK010000028">
    <property type="protein sequence ID" value="NEL56013.1"/>
    <property type="molecule type" value="Genomic_DNA"/>
</dbReference>
<dbReference type="RefSeq" id="WP_162392862.1">
    <property type="nucleotide sequence ID" value="NZ_JAABOZ010000003.1"/>
</dbReference>
<keyword evidence="4" id="KW-0808">Transferase</keyword>
<keyword evidence="9" id="KW-0812">Transmembrane</keyword>
<comment type="catalytic activity">
    <reaction evidence="1">
        <text>ATP + protein L-histidine = ADP + protein N-phospho-L-histidine.</text>
        <dbReference type="EC" id="2.7.13.3"/>
    </reaction>
</comment>
<dbReference type="InterPro" id="IPR005467">
    <property type="entry name" value="His_kinase_dom"/>
</dbReference>
<evidence type="ECO:0000256" key="3">
    <source>
        <dbReference type="ARBA" id="ARBA00022553"/>
    </source>
</evidence>
<evidence type="ECO:0000313" key="12">
    <source>
        <dbReference type="Proteomes" id="UP000470470"/>
    </source>
</evidence>
<evidence type="ECO:0000259" key="10">
    <source>
        <dbReference type="PROSITE" id="PS50109"/>
    </source>
</evidence>
<keyword evidence="6 11" id="KW-0418">Kinase</keyword>
<dbReference type="GO" id="GO:0016020">
    <property type="term" value="C:membrane"/>
    <property type="evidence" value="ECO:0007669"/>
    <property type="project" value="InterPro"/>
</dbReference>
<keyword evidence="9" id="KW-1133">Transmembrane helix</keyword>
<dbReference type="Pfam" id="PF02518">
    <property type="entry name" value="HATPase_c"/>
    <property type="match status" value="1"/>
</dbReference>
<keyword evidence="5" id="KW-0547">Nucleotide-binding</keyword>
<dbReference type="InterPro" id="IPR011712">
    <property type="entry name" value="Sig_transdc_His_kin_sub3_dim/P"/>
</dbReference>
<evidence type="ECO:0000256" key="2">
    <source>
        <dbReference type="ARBA" id="ARBA00012438"/>
    </source>
</evidence>
<accession>A0A7K3WKF5</accession>
<sequence>MAEESVLERAATSLRQHPFLVDSLLAGLLFLLTVGSATAVGADPFAGFAVTCLLVVPLAWRRRAPVAAGFVVLAGGLLELVVSEQFLVSNVAVLAMVYALAAYAPTWARRAGLAAGIAGAGLAALRYFTGIYYGTTQSFDGDTYANGLPSSIYDLQGAFVSAVAISVLVLASWALGSVRRSRLRHLTDLQDRARLLELEHDQEIRLAAIAERARIAREMHDVVAHSLSVVIAQADGGRYAGRTDAAAATAALETIADTGRQALADMRSLLGVLRDGTAAGGVHGQGGATDYSPQPDVAAVDGLVEDVRASGVDVDLIVEGAPHELAAGPQLAVYRIVQESLTNVLKHAGPATRAWVRLHWREEALELSVLDDGRGAAAALDGPEGTGHGLLGMRERAELHGGRLEAGPRPGGGFGVHAALPYRPRR</sequence>
<dbReference type="Pfam" id="PF07730">
    <property type="entry name" value="HisKA_3"/>
    <property type="match status" value="1"/>
</dbReference>
<dbReference type="CDD" id="cd16917">
    <property type="entry name" value="HATPase_UhpB-NarQ-NarX-like"/>
    <property type="match status" value="1"/>
</dbReference>
<dbReference type="AlphaFoldDB" id="A0A7K3WKF5"/>
<feature type="transmembrane region" description="Helical" evidence="9">
    <location>
        <begin position="24"/>
        <end position="57"/>
    </location>
</feature>
<gene>
    <name evidence="11" type="ORF">G1H19_18730</name>
</gene>
<keyword evidence="12" id="KW-1185">Reference proteome</keyword>
<dbReference type="InterPro" id="IPR003594">
    <property type="entry name" value="HATPase_dom"/>
</dbReference>
<dbReference type="PANTHER" id="PTHR24421:SF10">
    <property type="entry name" value="NITRATE_NITRITE SENSOR PROTEIN NARQ"/>
    <property type="match status" value="1"/>
</dbReference>
<dbReference type="SUPFAM" id="SSF55874">
    <property type="entry name" value="ATPase domain of HSP90 chaperone/DNA topoisomerase II/histidine kinase"/>
    <property type="match status" value="1"/>
</dbReference>
<organism evidence="11 12">
    <name type="scientific">Goekera deserti</name>
    <dbReference type="NCBI Taxonomy" id="2497753"/>
    <lineage>
        <taxon>Bacteria</taxon>
        <taxon>Bacillati</taxon>
        <taxon>Actinomycetota</taxon>
        <taxon>Actinomycetes</taxon>
        <taxon>Geodermatophilales</taxon>
        <taxon>Geodermatophilaceae</taxon>
        <taxon>Goekera</taxon>
    </lineage>
</organism>
<dbReference type="EC" id="2.7.13.3" evidence="2"/>
<evidence type="ECO:0000256" key="1">
    <source>
        <dbReference type="ARBA" id="ARBA00000085"/>
    </source>
</evidence>
<dbReference type="GO" id="GO:0005524">
    <property type="term" value="F:ATP binding"/>
    <property type="evidence" value="ECO:0007669"/>
    <property type="project" value="UniProtKB-KW"/>
</dbReference>
<dbReference type="PANTHER" id="PTHR24421">
    <property type="entry name" value="NITRATE/NITRITE SENSOR PROTEIN NARX-RELATED"/>
    <property type="match status" value="1"/>
</dbReference>
<protein>
    <recommendedName>
        <fullName evidence="2">histidine kinase</fullName>
        <ecNumber evidence="2">2.7.13.3</ecNumber>
    </recommendedName>
</protein>
<keyword evidence="9" id="KW-0472">Membrane</keyword>
<dbReference type="GO" id="GO:0046983">
    <property type="term" value="F:protein dimerization activity"/>
    <property type="evidence" value="ECO:0007669"/>
    <property type="project" value="InterPro"/>
</dbReference>
<dbReference type="Pfam" id="PF23539">
    <property type="entry name" value="DUF7134"/>
    <property type="match status" value="1"/>
</dbReference>
<feature type="transmembrane region" description="Helical" evidence="9">
    <location>
        <begin position="87"/>
        <end position="104"/>
    </location>
</feature>
<keyword evidence="7" id="KW-0067">ATP-binding</keyword>
<evidence type="ECO:0000313" key="11">
    <source>
        <dbReference type="EMBL" id="NEL56013.1"/>
    </source>
</evidence>
<comment type="caution">
    <text evidence="11">The sequence shown here is derived from an EMBL/GenBank/DDBJ whole genome shotgun (WGS) entry which is preliminary data.</text>
</comment>
<dbReference type="GO" id="GO:0000155">
    <property type="term" value="F:phosphorelay sensor kinase activity"/>
    <property type="evidence" value="ECO:0007669"/>
    <property type="project" value="InterPro"/>
</dbReference>
<dbReference type="SMART" id="SM00387">
    <property type="entry name" value="HATPase_c"/>
    <property type="match status" value="1"/>
</dbReference>